<organism evidence="2 3">
    <name type="scientific">Stylophora pistillata</name>
    <name type="common">Smooth cauliflower coral</name>
    <dbReference type="NCBI Taxonomy" id="50429"/>
    <lineage>
        <taxon>Eukaryota</taxon>
        <taxon>Metazoa</taxon>
        <taxon>Cnidaria</taxon>
        <taxon>Anthozoa</taxon>
        <taxon>Hexacorallia</taxon>
        <taxon>Scleractinia</taxon>
        <taxon>Astrocoeniina</taxon>
        <taxon>Pocilloporidae</taxon>
        <taxon>Stylophora</taxon>
    </lineage>
</organism>
<keyword evidence="3" id="KW-1185">Reference proteome</keyword>
<feature type="region of interest" description="Disordered" evidence="1">
    <location>
        <begin position="373"/>
        <end position="394"/>
    </location>
</feature>
<dbReference type="EMBL" id="LSMT01000104">
    <property type="protein sequence ID" value="PFX27422.1"/>
    <property type="molecule type" value="Genomic_DNA"/>
</dbReference>
<dbReference type="PANTHER" id="PTHR47526:SF3">
    <property type="entry name" value="PHD-TYPE DOMAIN-CONTAINING PROTEIN"/>
    <property type="match status" value="1"/>
</dbReference>
<dbReference type="AlphaFoldDB" id="A0A2B4SFZ5"/>
<accession>A0A2B4SFZ5</accession>
<protein>
    <recommendedName>
        <fullName evidence="4">SWIM-type domain-containing protein</fullName>
    </recommendedName>
</protein>
<comment type="caution">
    <text evidence="2">The sequence shown here is derived from an EMBL/GenBank/DDBJ whole genome shotgun (WGS) entry which is preliminary data.</text>
</comment>
<dbReference type="Proteomes" id="UP000225706">
    <property type="component" value="Unassembled WGS sequence"/>
</dbReference>
<name>A0A2B4SFZ5_STYPI</name>
<sequence>MRLNPVPRYQPKTLNKKTKFAPLFKNVKEMVQAYEGIPVLSEYAESLESWKERCLQKISVIGVDPASIPAEKFSPKCLPPVEASDLLSYLVLETSFYTKKQFKAFKSLEAFNQMVSGFVTSVVGKVIAGKYAVRARVWHSQHMNDPLVNIWVISENDGTILSAHCLGCKAGLAESCSHIASVLFMFEATTRIHGKLAGCHENSDTENSGIPVLSEYAESLESWKERCLQKISVIGVDPASIPAEKFSPKCLPPVEASDLLSYLVLETSFYTKKQFKAFKSLEAFNQMVSGFVTSVVGKVIAGKYAVRARVWHSQHMNDPLVNIWVISENDGTILSAHCLGCKAGLAESCSHIASVLFMFEATTRIHGKLAGCHENSDTENSGPSKCSPSFRSAP</sequence>
<feature type="compositionally biased region" description="Polar residues" evidence="1">
    <location>
        <begin position="378"/>
        <end position="394"/>
    </location>
</feature>
<evidence type="ECO:0008006" key="4">
    <source>
        <dbReference type="Google" id="ProtNLM"/>
    </source>
</evidence>
<evidence type="ECO:0000313" key="3">
    <source>
        <dbReference type="Proteomes" id="UP000225706"/>
    </source>
</evidence>
<gene>
    <name evidence="2" type="ORF">AWC38_SpisGene7905</name>
</gene>
<reference evidence="3" key="1">
    <citation type="journal article" date="2017" name="bioRxiv">
        <title>Comparative analysis of the genomes of Stylophora pistillata and Acropora digitifera provides evidence for extensive differences between species of corals.</title>
        <authorList>
            <person name="Voolstra C.R."/>
            <person name="Li Y."/>
            <person name="Liew Y.J."/>
            <person name="Baumgarten S."/>
            <person name="Zoccola D."/>
            <person name="Flot J.-F."/>
            <person name="Tambutte S."/>
            <person name="Allemand D."/>
            <person name="Aranda M."/>
        </authorList>
    </citation>
    <scope>NUCLEOTIDE SEQUENCE [LARGE SCALE GENOMIC DNA]</scope>
</reference>
<dbReference type="OrthoDB" id="6155932at2759"/>
<dbReference type="PANTHER" id="PTHR47526">
    <property type="entry name" value="ATP-DEPENDENT DNA HELICASE"/>
    <property type="match status" value="1"/>
</dbReference>
<evidence type="ECO:0000256" key="1">
    <source>
        <dbReference type="SAM" id="MobiDB-lite"/>
    </source>
</evidence>
<proteinExistence type="predicted"/>
<evidence type="ECO:0000313" key="2">
    <source>
        <dbReference type="EMBL" id="PFX27422.1"/>
    </source>
</evidence>